<organism evidence="1">
    <name type="scientific">Nostoc sp. PCC 9448</name>
    <dbReference type="NCBI Taxonomy" id="2099384"/>
    <lineage>
        <taxon>Bacteria</taxon>
        <taxon>Bacillati</taxon>
        <taxon>Cyanobacteriota</taxon>
        <taxon>Cyanophyceae</taxon>
        <taxon>Nostocales</taxon>
        <taxon>Nostocaceae</taxon>
        <taxon>Nostoc</taxon>
    </lineage>
</organism>
<name>A0A2P0ZGI0_9NOSO</name>
<protein>
    <submittedName>
        <fullName evidence="1">Uncharacterized protein</fullName>
    </submittedName>
</protein>
<accession>A0A2P0ZGI0</accession>
<proteinExistence type="predicted"/>
<reference evidence="1" key="1">
    <citation type="journal article" date="2018" name="Science">
        <title>Natural noncanonical protein splicing yields products with diverse ?-amino acid residues.</title>
        <authorList>
            <person name="Morinaka B.I."/>
            <person name="Lakis E."/>
            <person name="Verest M."/>
            <person name="Helf M.J."/>
            <person name="Scalvenzi T."/>
            <person name="Vagstad A.L."/>
            <person name="Sims J."/>
            <person name="Sunagawa S."/>
            <person name="Gugger M."/>
            <person name="Piel J."/>
        </authorList>
    </citation>
    <scope>NUCLEOTIDE SEQUENCE</scope>
    <source>
        <strain evidence="1">PCC 9448</strain>
    </source>
</reference>
<dbReference type="EMBL" id="MG373772">
    <property type="protein sequence ID" value="AVH79564.1"/>
    <property type="molecule type" value="Genomic_DNA"/>
</dbReference>
<dbReference type="AlphaFoldDB" id="A0A2P0ZGI0"/>
<sequence>MQYVECVSAREPNYTQKLFILTHPTKLLISDNLFSGVP</sequence>
<evidence type="ECO:0000313" key="1">
    <source>
        <dbReference type="EMBL" id="AVH79564.1"/>
    </source>
</evidence>